<accession>A0AAQ3SIE8</accession>
<dbReference type="Proteomes" id="UP001341281">
    <property type="component" value="Chromosome 01"/>
</dbReference>
<keyword evidence="2" id="KW-1185">Reference proteome</keyword>
<protein>
    <submittedName>
        <fullName evidence="1">Uncharacterized protein</fullName>
    </submittedName>
</protein>
<proteinExistence type="predicted"/>
<gene>
    <name evidence="1" type="ORF">U9M48_001562</name>
</gene>
<name>A0AAQ3SIE8_PASNO</name>
<dbReference type="EMBL" id="CP144745">
    <property type="protein sequence ID" value="WVZ50295.1"/>
    <property type="molecule type" value="Genomic_DNA"/>
</dbReference>
<evidence type="ECO:0000313" key="1">
    <source>
        <dbReference type="EMBL" id="WVZ50295.1"/>
    </source>
</evidence>
<reference evidence="1 2" key="1">
    <citation type="submission" date="2024-02" db="EMBL/GenBank/DDBJ databases">
        <title>High-quality chromosome-scale genome assembly of Pensacola bahiagrass (Paspalum notatum Flugge var. saurae).</title>
        <authorList>
            <person name="Vega J.M."/>
            <person name="Podio M."/>
            <person name="Orjuela J."/>
            <person name="Siena L.A."/>
            <person name="Pessino S.C."/>
            <person name="Combes M.C."/>
            <person name="Mariac C."/>
            <person name="Albertini E."/>
            <person name="Pupilli F."/>
            <person name="Ortiz J.P.A."/>
            <person name="Leblanc O."/>
        </authorList>
    </citation>
    <scope>NUCLEOTIDE SEQUENCE [LARGE SCALE GENOMIC DNA]</scope>
    <source>
        <strain evidence="1">R1</strain>
        <tissue evidence="1">Leaf</tissue>
    </source>
</reference>
<organism evidence="1 2">
    <name type="scientific">Paspalum notatum var. saurae</name>
    <dbReference type="NCBI Taxonomy" id="547442"/>
    <lineage>
        <taxon>Eukaryota</taxon>
        <taxon>Viridiplantae</taxon>
        <taxon>Streptophyta</taxon>
        <taxon>Embryophyta</taxon>
        <taxon>Tracheophyta</taxon>
        <taxon>Spermatophyta</taxon>
        <taxon>Magnoliopsida</taxon>
        <taxon>Liliopsida</taxon>
        <taxon>Poales</taxon>
        <taxon>Poaceae</taxon>
        <taxon>PACMAD clade</taxon>
        <taxon>Panicoideae</taxon>
        <taxon>Andropogonodae</taxon>
        <taxon>Paspaleae</taxon>
        <taxon>Paspalinae</taxon>
        <taxon>Paspalum</taxon>
    </lineage>
</organism>
<dbReference type="AlphaFoldDB" id="A0AAQ3SIE8"/>
<evidence type="ECO:0000313" key="2">
    <source>
        <dbReference type="Proteomes" id="UP001341281"/>
    </source>
</evidence>
<sequence>MVISQPFPRRMVLDWSRVAANSGVNRQFMQVVDAENGKMLMGGVLVWICEVEVSGKYRFRSRRNLSEEAMKLKAIIFS</sequence>